<dbReference type="AlphaFoldDB" id="A0A197JZI5"/>
<accession>A0A197JZI5</accession>
<dbReference type="STRING" id="1314771.A0A197JZI5"/>
<dbReference type="OrthoDB" id="372487at2759"/>
<evidence type="ECO:0000256" key="1">
    <source>
        <dbReference type="ARBA" id="ARBA00038299"/>
    </source>
</evidence>
<dbReference type="GO" id="GO:0000956">
    <property type="term" value="P:nuclear-transcribed mRNA catabolic process"/>
    <property type="evidence" value="ECO:0007669"/>
    <property type="project" value="TreeGrafter"/>
</dbReference>
<feature type="region of interest" description="Disordered" evidence="2">
    <location>
        <begin position="314"/>
        <end position="388"/>
    </location>
</feature>
<dbReference type="GO" id="GO:0004534">
    <property type="term" value="F:5'-3' RNA exonuclease activity"/>
    <property type="evidence" value="ECO:0007669"/>
    <property type="project" value="TreeGrafter"/>
</dbReference>
<organism evidence="4 5">
    <name type="scientific">Linnemannia elongata AG-77</name>
    <dbReference type="NCBI Taxonomy" id="1314771"/>
    <lineage>
        <taxon>Eukaryota</taxon>
        <taxon>Fungi</taxon>
        <taxon>Fungi incertae sedis</taxon>
        <taxon>Mucoromycota</taxon>
        <taxon>Mortierellomycotina</taxon>
        <taxon>Mortierellomycetes</taxon>
        <taxon>Mortierellales</taxon>
        <taxon>Mortierellaceae</taxon>
        <taxon>Linnemannia</taxon>
    </lineage>
</organism>
<dbReference type="InterPro" id="IPR027073">
    <property type="entry name" value="5_3_exoribonuclease"/>
</dbReference>
<dbReference type="PANTHER" id="PTHR12341">
    <property type="entry name" value="5'-&gt;3' EXORIBONUCLEASE"/>
    <property type="match status" value="1"/>
</dbReference>
<feature type="domain" description="Xrn1 N-terminal" evidence="3">
    <location>
        <begin position="7"/>
        <end position="206"/>
    </location>
</feature>
<feature type="compositionally biased region" description="Acidic residues" evidence="2">
    <location>
        <begin position="359"/>
        <end position="368"/>
    </location>
</feature>
<evidence type="ECO:0000313" key="5">
    <source>
        <dbReference type="Proteomes" id="UP000078512"/>
    </source>
</evidence>
<feature type="compositionally biased region" description="Acidic residues" evidence="2">
    <location>
        <begin position="335"/>
        <end position="344"/>
    </location>
</feature>
<proteinExistence type="inferred from homology"/>
<reference evidence="4 5" key="1">
    <citation type="submission" date="2016-05" db="EMBL/GenBank/DDBJ databases">
        <title>Genome sequencing reveals origins of a unique bacterial endosymbiosis in the earliest lineages of terrestrial Fungi.</title>
        <authorList>
            <consortium name="DOE Joint Genome Institute"/>
            <person name="Uehling J."/>
            <person name="Gryganskyi A."/>
            <person name="Hameed K."/>
            <person name="Tschaplinski T."/>
            <person name="Misztal P."/>
            <person name="Wu S."/>
            <person name="Desiro A."/>
            <person name="Vande Pol N."/>
            <person name="Du Z.-Y."/>
            <person name="Zienkiewicz A."/>
            <person name="Zienkiewicz K."/>
            <person name="Morin E."/>
            <person name="Tisserant E."/>
            <person name="Splivallo R."/>
            <person name="Hainaut M."/>
            <person name="Henrissat B."/>
            <person name="Ohm R."/>
            <person name="Kuo A."/>
            <person name="Yan J."/>
            <person name="Lipzen A."/>
            <person name="Nolan M."/>
            <person name="Labutti K."/>
            <person name="Barry K."/>
            <person name="Goldstein A."/>
            <person name="Labbe J."/>
            <person name="Schadt C."/>
            <person name="Tuskan G."/>
            <person name="Grigoriev I."/>
            <person name="Martin F."/>
            <person name="Vilgalys R."/>
            <person name="Bonito G."/>
        </authorList>
    </citation>
    <scope>NUCLEOTIDE SEQUENCE [LARGE SCALE GENOMIC DNA]</scope>
    <source>
        <strain evidence="4 5">AG-77</strain>
    </source>
</reference>
<dbReference type="EMBL" id="KV442033">
    <property type="protein sequence ID" value="OAQ30762.1"/>
    <property type="molecule type" value="Genomic_DNA"/>
</dbReference>
<dbReference type="Proteomes" id="UP000078512">
    <property type="component" value="Unassembled WGS sequence"/>
</dbReference>
<feature type="compositionally biased region" description="Polar residues" evidence="2">
    <location>
        <begin position="711"/>
        <end position="730"/>
    </location>
</feature>
<dbReference type="Pfam" id="PF03159">
    <property type="entry name" value="XRN_N"/>
    <property type="match status" value="1"/>
</dbReference>
<comment type="similarity">
    <text evidence="1">Belongs to the 5'-3' exonuclease family.</text>
</comment>
<feature type="compositionally biased region" description="Low complexity" evidence="2">
    <location>
        <begin position="750"/>
        <end position="761"/>
    </location>
</feature>
<sequence>MGLKEVKFIDWFQGKFPHAARVVARHEGAHFDSVFIDVNCILHPAMRAAKNEAQFVKKLYTILDKTLSQFIPDRICYLSVDGPAPLAKLLTQKARRASKSGSGKPDHMSTLQVTPGCPFMLRLEQYLSYYTVRYLQHRRSQGISPDLKFVIDHSNNPGEGESKIIENVVQQAGNIRGRPCAILSMDSDAIIQAITLGMPNIFVVRKDSPQNPIVVISIDKFMRSLEGMFPGESNRTRLDFCALCLFRGNDYLRGLFVGLEKLWLAYLYTRLADPAIQARGPARYLIDATFKTFDLFFLKQLILNSYKDNNKLKIPDNLAPQQAQPQQQQSPVVESETEASEQDEYGNASDMESAGGDDSSTDDDEDAGGDINATGSNSDIDESPDEEKKYSVKDYLEGVLWNLEMYCSGVCPDVSFTYKFQTAPPRRAIVTYIDTVAQKKQYQTLSASSTKKLLGVVTSDKTYLHPLVCAMILLPIDRAATYLPESMALVQSAIVPNDSRYLTHEEMMTIDDTVHGIIDVLSKSDKPQDIKVAKELYGLYNTRSPFIWTRVRTVKTRTPKTETPQSPSVIIDALQALTISFSSSSESNKPASASQQQQQQGRFVDLEYQQDIICTSTRTLPSAAQVGQPNRVPGIVVPWAVDARQLDITAQGAKPSTPWMFFSLRQSRFGRPGPGQQQYRPRAPQQHHQQHQQPYIQARPNMSDTRKPQNTRHIPQPNTSVDNPGQQNARRWTRPSAPHAQPQAPPVPAPTNNAGNKNNNNQRTSGRKPKSGPSPAPGPGPGPQQQQQQQGKRTADGNAVLPAGKEILVSSAN</sequence>
<name>A0A197JZI5_9FUNG</name>
<evidence type="ECO:0000256" key="2">
    <source>
        <dbReference type="SAM" id="MobiDB-lite"/>
    </source>
</evidence>
<keyword evidence="5" id="KW-1185">Reference proteome</keyword>
<feature type="compositionally biased region" description="Low complexity" evidence="2">
    <location>
        <begin position="319"/>
        <end position="329"/>
    </location>
</feature>
<feature type="compositionally biased region" description="Low complexity" evidence="2">
    <location>
        <begin position="783"/>
        <end position="792"/>
    </location>
</feature>
<feature type="region of interest" description="Disordered" evidence="2">
    <location>
        <begin position="666"/>
        <end position="813"/>
    </location>
</feature>
<dbReference type="GO" id="GO:0005634">
    <property type="term" value="C:nucleus"/>
    <property type="evidence" value="ECO:0007669"/>
    <property type="project" value="TreeGrafter"/>
</dbReference>
<dbReference type="InterPro" id="IPR004859">
    <property type="entry name" value="Xrn1_N"/>
</dbReference>
<feature type="compositionally biased region" description="Pro residues" evidence="2">
    <location>
        <begin position="772"/>
        <end position="782"/>
    </location>
</feature>
<protein>
    <recommendedName>
        <fullName evidence="3">Xrn1 N-terminal domain-containing protein</fullName>
    </recommendedName>
</protein>
<dbReference type="PANTHER" id="PTHR12341:SF7">
    <property type="entry name" value="5'-3' EXORIBONUCLEASE 1"/>
    <property type="match status" value="1"/>
</dbReference>
<evidence type="ECO:0000313" key="4">
    <source>
        <dbReference type="EMBL" id="OAQ30762.1"/>
    </source>
</evidence>
<gene>
    <name evidence="4" type="ORF">K457DRAFT_17940</name>
</gene>
<feature type="compositionally biased region" description="Low complexity" evidence="2">
    <location>
        <begin position="666"/>
        <end position="700"/>
    </location>
</feature>
<dbReference type="Gene3D" id="3.40.50.12390">
    <property type="match status" value="1"/>
</dbReference>
<evidence type="ECO:0000259" key="3">
    <source>
        <dbReference type="Pfam" id="PF03159"/>
    </source>
</evidence>
<dbReference type="GO" id="GO:0003723">
    <property type="term" value="F:RNA binding"/>
    <property type="evidence" value="ECO:0007669"/>
    <property type="project" value="TreeGrafter"/>
</dbReference>